<protein>
    <submittedName>
        <fullName evidence="3">Carboxy-S-adenosyl-L-methionine synthase</fullName>
        <ecNumber evidence="3">2.1.3.-</ecNumber>
    </submittedName>
</protein>
<name>A0AA96V737_9EURY</name>
<dbReference type="SUPFAM" id="SSF53335">
    <property type="entry name" value="S-adenosyl-L-methionine-dependent methyltransferases"/>
    <property type="match status" value="1"/>
</dbReference>
<sequence length="262" mass="29778">MTQKEQKCEDTKKSLPEKDSPGKAPPALGYDTNVRVTVPNYDLFHCQTIQLAAAYAKEKRKADDNILFPARWLDTGCGTGNLILKARTIYPDCKFTLADPSVEMLQIAKQKLLPAESEPNFEMDFRFVNLKTNQLDPIRTFSGQLFDIVTAVLSHHYLSQEERIVAAENCFRLLTSGGIYITFEHTAPVTTLGKEIGQRMVANFQADSGKNEKDIENYKNRYGKEYFPITVAQHMDMLKDAGFKTVELFWYSYLEAGFYAVK</sequence>
<dbReference type="AlphaFoldDB" id="A0AA96V737"/>
<dbReference type="Gene3D" id="3.40.50.150">
    <property type="entry name" value="Vaccinia Virus protein VP39"/>
    <property type="match status" value="1"/>
</dbReference>
<dbReference type="InterPro" id="IPR013217">
    <property type="entry name" value="Methyltransf_12"/>
</dbReference>
<keyword evidence="4" id="KW-1185">Reference proteome</keyword>
<dbReference type="EC" id="2.1.3.-" evidence="3"/>
<evidence type="ECO:0000256" key="1">
    <source>
        <dbReference type="SAM" id="MobiDB-lite"/>
    </source>
</evidence>
<organism evidence="3 4">
    <name type="scientific">Methanolapillus ohkumae</name>
    <dbReference type="NCBI Taxonomy" id="3028298"/>
    <lineage>
        <taxon>Archaea</taxon>
        <taxon>Methanobacteriati</taxon>
        <taxon>Methanobacteriota</taxon>
        <taxon>Stenosarchaea group</taxon>
        <taxon>Methanomicrobia</taxon>
        <taxon>Methanosarcinales</taxon>
        <taxon>Methanosarcinaceae</taxon>
        <taxon>Methanolapillus</taxon>
    </lineage>
</organism>
<reference evidence="3 4" key="1">
    <citation type="submission" date="2023-07" db="EMBL/GenBank/DDBJ databases">
        <title>Closed genome sequence of Methanosarcinaceae archaeon Am2.</title>
        <authorList>
            <person name="Poehlein A."/>
            <person name="Protasov E."/>
            <person name="Platt K."/>
            <person name="Reeh H."/>
            <person name="Daniel R."/>
            <person name="Brune A."/>
        </authorList>
    </citation>
    <scope>NUCLEOTIDE SEQUENCE [LARGE SCALE GENOMIC DNA]</scope>
    <source>
        <strain evidence="3 4">Am2</strain>
    </source>
</reference>
<dbReference type="Pfam" id="PF08242">
    <property type="entry name" value="Methyltransf_12"/>
    <property type="match status" value="1"/>
</dbReference>
<dbReference type="InterPro" id="IPR029063">
    <property type="entry name" value="SAM-dependent_MTases_sf"/>
</dbReference>
<dbReference type="Proteomes" id="UP001304970">
    <property type="component" value="Chromosome"/>
</dbReference>
<dbReference type="EMBL" id="CP131061">
    <property type="protein sequence ID" value="WNY26418.1"/>
    <property type="molecule type" value="Genomic_DNA"/>
</dbReference>
<evidence type="ECO:0000259" key="2">
    <source>
        <dbReference type="Pfam" id="PF08242"/>
    </source>
</evidence>
<dbReference type="RefSeq" id="WP_338097947.1">
    <property type="nucleotide sequence ID" value="NZ_CP131061.1"/>
</dbReference>
<feature type="region of interest" description="Disordered" evidence="1">
    <location>
        <begin position="1"/>
        <end position="28"/>
    </location>
</feature>
<dbReference type="GeneID" id="89227578"/>
<gene>
    <name evidence="3" type="primary">cmoA</name>
    <name evidence="3" type="ORF">MsAm2_01790</name>
</gene>
<dbReference type="CDD" id="cd02440">
    <property type="entry name" value="AdoMet_MTases"/>
    <property type="match status" value="1"/>
</dbReference>
<dbReference type="PANTHER" id="PTHR43591">
    <property type="entry name" value="METHYLTRANSFERASE"/>
    <property type="match status" value="1"/>
</dbReference>
<feature type="domain" description="Methyltransferase type 12" evidence="2">
    <location>
        <begin position="73"/>
        <end position="179"/>
    </location>
</feature>
<feature type="compositionally biased region" description="Basic and acidic residues" evidence="1">
    <location>
        <begin position="1"/>
        <end position="21"/>
    </location>
</feature>
<dbReference type="PANTHER" id="PTHR43591:SF24">
    <property type="entry name" value="2-METHOXY-6-POLYPRENYL-1,4-BENZOQUINOL METHYLASE, MITOCHONDRIAL"/>
    <property type="match status" value="1"/>
</dbReference>
<evidence type="ECO:0000313" key="4">
    <source>
        <dbReference type="Proteomes" id="UP001304970"/>
    </source>
</evidence>
<evidence type="ECO:0000313" key="3">
    <source>
        <dbReference type="EMBL" id="WNY26418.1"/>
    </source>
</evidence>
<dbReference type="GO" id="GO:0008168">
    <property type="term" value="F:methyltransferase activity"/>
    <property type="evidence" value="ECO:0007669"/>
    <property type="project" value="TreeGrafter"/>
</dbReference>
<proteinExistence type="predicted"/>
<accession>A0AA96V737</accession>
<keyword evidence="3" id="KW-0808">Transferase</keyword>